<evidence type="ECO:0000256" key="3">
    <source>
        <dbReference type="ARBA" id="ARBA00022801"/>
    </source>
</evidence>
<keyword evidence="6" id="KW-1185">Reference proteome</keyword>
<dbReference type="Proteomes" id="UP001258945">
    <property type="component" value="Unassembled WGS sequence"/>
</dbReference>
<keyword evidence="4" id="KW-0720">Serine protease</keyword>
<sequence length="237" mass="25015">MRHLRSLAIPIEYAPLAMSCLEKMPEGQMAPRFPMVVCGDVAVIPVMGFLVSRRDDFPEVANLTGHDEIQQHLASALRDPQVRGIALLVESMGGDFEELSGLCDAISAAKGTKPIWAVVKNVCLGAAYAIASGADRILLQRGGVIGGIAGCVACTPRPGDSSPVTFEPMLADDAANLETLRQVVSRNRGISLDTLRGWPGIGHAALEAVPAGLIDAIQDETDALTALAVALRKDNRP</sequence>
<reference evidence="5 6" key="1">
    <citation type="journal article" date="2019" name="Microb. Pathog.">
        <title>Comparison of VITEK 2, MALDI-TOF MS, 16S rRNA gene sequencing, and whole-genome sequencing for identification of Roseomonas mucosa.</title>
        <authorList>
            <person name="Rudolph W.W."/>
            <person name="Gunzer F."/>
            <person name="Trauth M."/>
            <person name="Bunk B."/>
            <person name="Bigge R."/>
            <person name="Schrottner P."/>
        </authorList>
    </citation>
    <scope>NUCLEOTIDE SEQUENCE [LARGE SCALE GENOMIC DNA]</scope>
    <source>
        <strain evidence="5 6">DSM 103800</strain>
    </source>
</reference>
<evidence type="ECO:0000313" key="6">
    <source>
        <dbReference type="Proteomes" id="UP001258945"/>
    </source>
</evidence>
<protein>
    <recommendedName>
        <fullName evidence="7">Peptidase S49 domain-containing protein</fullName>
    </recommendedName>
</protein>
<keyword evidence="3" id="KW-0378">Hydrolase</keyword>
<dbReference type="InterPro" id="IPR029045">
    <property type="entry name" value="ClpP/crotonase-like_dom_sf"/>
</dbReference>
<dbReference type="PANTHER" id="PTHR33209:SF1">
    <property type="entry name" value="PEPTIDASE S49 DOMAIN-CONTAINING PROTEIN"/>
    <property type="match status" value="1"/>
</dbReference>
<evidence type="ECO:0000256" key="1">
    <source>
        <dbReference type="ARBA" id="ARBA00008683"/>
    </source>
</evidence>
<accession>A0ABU3MDP7</accession>
<keyword evidence="2" id="KW-0645">Protease</keyword>
<evidence type="ECO:0008006" key="7">
    <source>
        <dbReference type="Google" id="ProtNLM"/>
    </source>
</evidence>
<evidence type="ECO:0000313" key="5">
    <source>
        <dbReference type="EMBL" id="MDT8330505.1"/>
    </source>
</evidence>
<dbReference type="EMBL" id="JAVVDO010000006">
    <property type="protein sequence ID" value="MDT8330505.1"/>
    <property type="molecule type" value="Genomic_DNA"/>
</dbReference>
<comment type="caution">
    <text evidence="5">The sequence shown here is derived from an EMBL/GenBank/DDBJ whole genome shotgun (WGS) entry which is preliminary data.</text>
</comment>
<dbReference type="RefSeq" id="WP_314280889.1">
    <property type="nucleotide sequence ID" value="NZ_JAVVDO010000006.1"/>
</dbReference>
<dbReference type="PANTHER" id="PTHR33209">
    <property type="entry name" value="PROTEASE 4"/>
    <property type="match status" value="1"/>
</dbReference>
<comment type="similarity">
    <text evidence="1">Belongs to the peptidase S49 family.</text>
</comment>
<dbReference type="SUPFAM" id="SSF52096">
    <property type="entry name" value="ClpP/crotonase"/>
    <property type="match status" value="1"/>
</dbReference>
<name>A0ABU3MDP7_9PROT</name>
<evidence type="ECO:0000256" key="2">
    <source>
        <dbReference type="ARBA" id="ARBA00022670"/>
    </source>
</evidence>
<gene>
    <name evidence="5" type="ORF">RQ831_05520</name>
</gene>
<dbReference type="Gene3D" id="3.90.226.10">
    <property type="entry name" value="2-enoyl-CoA Hydratase, Chain A, domain 1"/>
    <property type="match status" value="1"/>
</dbReference>
<proteinExistence type="inferred from homology"/>
<evidence type="ECO:0000256" key="4">
    <source>
        <dbReference type="ARBA" id="ARBA00022825"/>
    </source>
</evidence>
<organism evidence="5 6">
    <name type="scientific">Roseomonas gilardii</name>
    <dbReference type="NCBI Taxonomy" id="257708"/>
    <lineage>
        <taxon>Bacteria</taxon>
        <taxon>Pseudomonadati</taxon>
        <taxon>Pseudomonadota</taxon>
        <taxon>Alphaproteobacteria</taxon>
        <taxon>Acetobacterales</taxon>
        <taxon>Roseomonadaceae</taxon>
        <taxon>Roseomonas</taxon>
    </lineage>
</organism>